<protein>
    <submittedName>
        <fullName evidence="1">Uncharacterized protein</fullName>
    </submittedName>
</protein>
<dbReference type="AlphaFoldDB" id="X1ILS9"/>
<comment type="caution">
    <text evidence="1">The sequence shown here is derived from an EMBL/GenBank/DDBJ whole genome shotgun (WGS) entry which is preliminary data.</text>
</comment>
<evidence type="ECO:0000313" key="1">
    <source>
        <dbReference type="EMBL" id="GAH82672.1"/>
    </source>
</evidence>
<gene>
    <name evidence="1" type="ORF">S03H2_66673</name>
</gene>
<sequence length="87" mass="9355">TLINGLFAGLQQFDSRGVDGTVNGVAKGAMAGGRAIRKAHTGQLQLYGLTKNEIIMKEKSGSKNISQTNSYGITVSLTPLRQYVLYH</sequence>
<reference evidence="1" key="1">
    <citation type="journal article" date="2014" name="Front. Microbiol.">
        <title>High frequency of phylogenetically diverse reductive dehalogenase-homologous genes in deep subseafloor sedimentary metagenomes.</title>
        <authorList>
            <person name="Kawai M."/>
            <person name="Futagami T."/>
            <person name="Toyoda A."/>
            <person name="Takaki Y."/>
            <person name="Nishi S."/>
            <person name="Hori S."/>
            <person name="Arai W."/>
            <person name="Tsubouchi T."/>
            <person name="Morono Y."/>
            <person name="Uchiyama I."/>
            <person name="Ito T."/>
            <person name="Fujiyama A."/>
            <person name="Inagaki F."/>
            <person name="Takami H."/>
        </authorList>
    </citation>
    <scope>NUCLEOTIDE SEQUENCE</scope>
    <source>
        <strain evidence="1">Expedition CK06-06</strain>
    </source>
</reference>
<organism evidence="1">
    <name type="scientific">marine sediment metagenome</name>
    <dbReference type="NCBI Taxonomy" id="412755"/>
    <lineage>
        <taxon>unclassified sequences</taxon>
        <taxon>metagenomes</taxon>
        <taxon>ecological metagenomes</taxon>
    </lineage>
</organism>
<name>X1ILS9_9ZZZZ</name>
<dbReference type="Gene3D" id="1.20.5.2700">
    <property type="match status" value="1"/>
</dbReference>
<accession>X1ILS9</accession>
<feature type="non-terminal residue" evidence="1">
    <location>
        <position position="1"/>
    </location>
</feature>
<proteinExistence type="predicted"/>
<dbReference type="EMBL" id="BARU01043563">
    <property type="protein sequence ID" value="GAH82672.1"/>
    <property type="molecule type" value="Genomic_DNA"/>
</dbReference>